<accession>A0A813DXA9</accession>
<dbReference type="AlphaFoldDB" id="A0A813DXA9"/>
<dbReference type="SUPFAM" id="SSF53328">
    <property type="entry name" value="Formyltransferase"/>
    <property type="match status" value="1"/>
</dbReference>
<dbReference type="InterPro" id="IPR036477">
    <property type="entry name" value="Formyl_transf_N_sf"/>
</dbReference>
<dbReference type="InterPro" id="IPR002376">
    <property type="entry name" value="Formyl_transf_N"/>
</dbReference>
<dbReference type="CDD" id="cd08369">
    <property type="entry name" value="FMT_core"/>
    <property type="match status" value="1"/>
</dbReference>
<gene>
    <name evidence="2" type="ORF">PGLA1383_LOCUS11167</name>
</gene>
<dbReference type="PANTHER" id="PTHR11138">
    <property type="entry name" value="METHIONYL-TRNA FORMYLTRANSFERASE"/>
    <property type="match status" value="1"/>
</dbReference>
<organism evidence="2 3">
    <name type="scientific">Polarella glacialis</name>
    <name type="common">Dinoflagellate</name>
    <dbReference type="NCBI Taxonomy" id="89957"/>
    <lineage>
        <taxon>Eukaryota</taxon>
        <taxon>Sar</taxon>
        <taxon>Alveolata</taxon>
        <taxon>Dinophyceae</taxon>
        <taxon>Suessiales</taxon>
        <taxon>Suessiaceae</taxon>
        <taxon>Polarella</taxon>
    </lineage>
</organism>
<evidence type="ECO:0000313" key="3">
    <source>
        <dbReference type="Proteomes" id="UP000654075"/>
    </source>
</evidence>
<evidence type="ECO:0000313" key="2">
    <source>
        <dbReference type="EMBL" id="CAE8592514.1"/>
    </source>
</evidence>
<dbReference type="Proteomes" id="UP000654075">
    <property type="component" value="Unassembled WGS sequence"/>
</dbReference>
<feature type="non-terminal residue" evidence="2">
    <location>
        <position position="1"/>
    </location>
</feature>
<dbReference type="PANTHER" id="PTHR11138:SF5">
    <property type="entry name" value="METHIONYL-TRNA FORMYLTRANSFERASE, MITOCHONDRIAL"/>
    <property type="match status" value="1"/>
</dbReference>
<dbReference type="Pfam" id="PF00551">
    <property type="entry name" value="Formyl_trans_N"/>
    <property type="match status" value="1"/>
</dbReference>
<dbReference type="GO" id="GO:0004479">
    <property type="term" value="F:methionyl-tRNA formyltransferase activity"/>
    <property type="evidence" value="ECO:0007669"/>
    <property type="project" value="TreeGrafter"/>
</dbReference>
<reference evidence="2" key="1">
    <citation type="submission" date="2021-02" db="EMBL/GenBank/DDBJ databases">
        <authorList>
            <person name="Dougan E. K."/>
            <person name="Rhodes N."/>
            <person name="Thang M."/>
            <person name="Chan C."/>
        </authorList>
    </citation>
    <scope>NUCLEOTIDE SEQUENCE</scope>
</reference>
<dbReference type="GO" id="GO:0005829">
    <property type="term" value="C:cytosol"/>
    <property type="evidence" value="ECO:0007669"/>
    <property type="project" value="TreeGrafter"/>
</dbReference>
<keyword evidence="3" id="KW-1185">Reference proteome</keyword>
<dbReference type="Gene3D" id="3.40.50.170">
    <property type="entry name" value="Formyl transferase, N-terminal domain"/>
    <property type="match status" value="1"/>
</dbReference>
<protein>
    <recommendedName>
        <fullName evidence="1">Formyl transferase N-terminal domain-containing protein</fullName>
    </recommendedName>
</protein>
<name>A0A813DXA9_POLGL</name>
<feature type="domain" description="Formyl transferase N-terminal" evidence="1">
    <location>
        <begin position="13"/>
        <end position="187"/>
    </location>
</feature>
<evidence type="ECO:0000259" key="1">
    <source>
        <dbReference type="Pfam" id="PF00551"/>
    </source>
</evidence>
<dbReference type="OrthoDB" id="10268103at2759"/>
<sequence length="200" mass="21786">MTCSSSSSSSAAMRFAVLGQKDAMLRALYELAQVKRTSAIEVIVISPSNAATIPHSANVVDVCASLGYRYILGSTNEVVLEALCDFRPDLLISILWPRKVSKQMLDACRCCINFHPSLLPRHRGSLTQFWTIFEGDAEGGTTCHHMVEAFDAGRILHQVAVKVSPSETALSLSLKIAAATEQCFQHVLGEFLRSDGKLSE</sequence>
<proteinExistence type="predicted"/>
<dbReference type="EMBL" id="CAJNNV010005716">
    <property type="protein sequence ID" value="CAE8592514.1"/>
    <property type="molecule type" value="Genomic_DNA"/>
</dbReference>
<comment type="caution">
    <text evidence="2">The sequence shown here is derived from an EMBL/GenBank/DDBJ whole genome shotgun (WGS) entry which is preliminary data.</text>
</comment>